<protein>
    <submittedName>
        <fullName evidence="2">Uncharacterized protein</fullName>
    </submittedName>
</protein>
<evidence type="ECO:0000313" key="2">
    <source>
        <dbReference type="EMBL" id="QFG73868.1"/>
    </source>
</evidence>
<sequence>MEVDWGMLFKVGLILSVAYGIFFIISSFFDRNMWKTDKKSTDEQKIARTTTRGTFCSIMMVFINIAIATHMKSLKIDNSLILTNFGFIFAAVVGYLLDICIGTDEGLSKSPIEMIKLGLSSLCNAAFLRYVITVFLDMFISTPIMDVMNGFFGGIFSKMEGSILNNFLHTNGIKILQNFVCFITFQAYTNDTRFMWAYPGETLDKASRIPSITIMLSTCISAVIYLTYRGSDAIDIKNIDGVGGNINTQTIGDGFLPTDKQSVRLFFTVLTIGVLTFSRQFNLLDAPREENENSTVSLTRTVIGLIIFCMFAWIGLVYPYSSIIKIGIPKSSN</sequence>
<organism evidence="2">
    <name type="scientific">Megaviridae environmental sample</name>
    <dbReference type="NCBI Taxonomy" id="1737588"/>
    <lineage>
        <taxon>Viruses</taxon>
        <taxon>Varidnaviria</taxon>
        <taxon>Bamfordvirae</taxon>
        <taxon>Nucleocytoviricota</taxon>
        <taxon>Megaviricetes</taxon>
        <taxon>Imitervirales</taxon>
        <taxon>Mimiviridae</taxon>
        <taxon>environmental samples</taxon>
    </lineage>
</organism>
<feature type="transmembrane region" description="Helical" evidence="1">
    <location>
        <begin position="81"/>
        <end position="102"/>
    </location>
</feature>
<feature type="transmembrane region" description="Helical" evidence="1">
    <location>
        <begin position="209"/>
        <end position="228"/>
    </location>
</feature>
<keyword evidence="1" id="KW-0812">Transmembrane</keyword>
<reference evidence="2" key="1">
    <citation type="journal article" date="2019" name="Philos. Trans. R. Soc. Lond., B, Biol. Sci.">
        <title>Targeted metagenomic recovery of four divergent viruses reveals shared and distinctive characteristics of giant viruses of marine eukaryotes.</title>
        <authorList>
            <person name="Needham D.M."/>
            <person name="Poirier C."/>
            <person name="Hehenberger E."/>
            <person name="Jimenez V."/>
            <person name="Swalwell J.E."/>
            <person name="Santoro A.E."/>
            <person name="Worden A.Z."/>
        </authorList>
    </citation>
    <scope>NUCLEOTIDE SEQUENCE</scope>
    <source>
        <strain evidence="2">OPacV-662</strain>
    </source>
</reference>
<feature type="transmembrane region" description="Helical" evidence="1">
    <location>
        <begin position="50"/>
        <end position="69"/>
    </location>
</feature>
<feature type="transmembrane region" description="Helical" evidence="1">
    <location>
        <begin position="301"/>
        <end position="320"/>
    </location>
</feature>
<proteinExistence type="predicted"/>
<dbReference type="EMBL" id="MN448273">
    <property type="protein sequence ID" value="QFG73868.1"/>
    <property type="molecule type" value="Genomic_DNA"/>
</dbReference>
<feature type="transmembrane region" description="Helical" evidence="1">
    <location>
        <begin position="6"/>
        <end position="29"/>
    </location>
</feature>
<accession>A0A5J6VJ92</accession>
<keyword evidence="1" id="KW-1133">Transmembrane helix</keyword>
<feature type="transmembrane region" description="Helical" evidence="1">
    <location>
        <begin position="168"/>
        <end position="189"/>
    </location>
</feature>
<keyword evidence="1" id="KW-0472">Membrane</keyword>
<evidence type="ECO:0000256" key="1">
    <source>
        <dbReference type="SAM" id="Phobius"/>
    </source>
</evidence>
<feature type="transmembrane region" description="Helical" evidence="1">
    <location>
        <begin position="138"/>
        <end position="156"/>
    </location>
</feature>
<name>A0A5J6VJ92_9VIRU</name>